<gene>
    <name evidence="1" type="ORF">CA474_02790</name>
</gene>
<protein>
    <submittedName>
        <fullName evidence="1">Uncharacterized protein</fullName>
    </submittedName>
</protein>
<proteinExistence type="predicted"/>
<organism evidence="1">
    <name type="scientific">Salmonella enterica</name>
    <name type="common">Salmonella choleraesuis</name>
    <dbReference type="NCBI Taxonomy" id="28901"/>
    <lineage>
        <taxon>Bacteria</taxon>
        <taxon>Pseudomonadati</taxon>
        <taxon>Pseudomonadota</taxon>
        <taxon>Gammaproteobacteria</taxon>
        <taxon>Enterobacterales</taxon>
        <taxon>Enterobacteriaceae</taxon>
        <taxon>Salmonella</taxon>
    </lineage>
</organism>
<evidence type="ECO:0000313" key="1">
    <source>
        <dbReference type="EMBL" id="EBR6592017.1"/>
    </source>
</evidence>
<accession>A0A5U7ZU35</accession>
<reference evidence="1" key="1">
    <citation type="submission" date="2018-07" db="EMBL/GenBank/DDBJ databases">
        <authorList>
            <consortium name="PulseNet: The National Subtyping Network for Foodborne Disease Surveillance"/>
            <person name="Tarr C.L."/>
            <person name="Trees E."/>
            <person name="Katz L.S."/>
            <person name="Carleton-Romer H.A."/>
            <person name="Stroika S."/>
            <person name="Kucerova Z."/>
            <person name="Roache K.F."/>
            <person name="Sabol A.L."/>
            <person name="Besser J."/>
            <person name="Gerner-Smidt P."/>
        </authorList>
    </citation>
    <scope>NUCLEOTIDE SEQUENCE</scope>
    <source>
        <strain evidence="1">PNUSAS013296</strain>
    </source>
</reference>
<name>A0A5U7ZU35_SALER</name>
<sequence>MPPHSGNIFFENVNSEAVINHWQSSHHGKISRKIRMHALVIFRQLNPINLTGCHQKCRIHFQAVVRQCRTTVST</sequence>
<dbReference type="AlphaFoldDB" id="A0A5U7ZU35"/>
<dbReference type="EMBL" id="AAGSZI010000001">
    <property type="protein sequence ID" value="EBR6592017.1"/>
    <property type="molecule type" value="Genomic_DNA"/>
</dbReference>
<comment type="caution">
    <text evidence="1">The sequence shown here is derived from an EMBL/GenBank/DDBJ whole genome shotgun (WGS) entry which is preliminary data.</text>
</comment>